<name>A0A2U3LRB6_9FIRM</name>
<dbReference type="AlphaFoldDB" id="A0A2U3LRB6"/>
<evidence type="ECO:0000313" key="1">
    <source>
        <dbReference type="EMBL" id="SPF54440.1"/>
    </source>
</evidence>
<reference evidence="2" key="1">
    <citation type="submission" date="2018-02" db="EMBL/GenBank/DDBJ databases">
        <authorList>
            <person name="Hausmann B."/>
        </authorList>
    </citation>
    <scope>NUCLEOTIDE SEQUENCE [LARGE SCALE GENOMIC DNA]</scope>
    <source>
        <strain evidence="2">Peat soil MAG SbF1</strain>
    </source>
</reference>
<sequence>MTKRGKMTILGVLVLFVVLLIGVSIFRNAQHGGSNLAGVSEQGVEATADYHLIPILNAQSTDMKQVYLNTAITPTLFFATWSDQSQKDISAIQDRLSKMDTSTHKPLVLVSTFVKTTDPAKAIADAKAFQQKDKVTLPIAVQVGPPTVFVKQIPSLVYTDDNGTHVVTDENEILSALNTILTLPNSQKATQQPTQK</sequence>
<organism evidence="1 2">
    <name type="scientific">Candidatus Desulfosporosinus infrequens</name>
    <dbReference type="NCBI Taxonomy" id="2043169"/>
    <lineage>
        <taxon>Bacteria</taxon>
        <taxon>Bacillati</taxon>
        <taxon>Bacillota</taxon>
        <taxon>Clostridia</taxon>
        <taxon>Eubacteriales</taxon>
        <taxon>Desulfitobacteriaceae</taxon>
        <taxon>Desulfosporosinus</taxon>
    </lineage>
</organism>
<gene>
    <name evidence="1" type="ORF">SBF1_7530001</name>
</gene>
<dbReference type="OrthoDB" id="1798893at2"/>
<dbReference type="EMBL" id="OMOF01000727">
    <property type="protein sequence ID" value="SPF54440.1"/>
    <property type="molecule type" value="Genomic_DNA"/>
</dbReference>
<evidence type="ECO:0008006" key="3">
    <source>
        <dbReference type="Google" id="ProtNLM"/>
    </source>
</evidence>
<evidence type="ECO:0000313" key="2">
    <source>
        <dbReference type="Proteomes" id="UP000238916"/>
    </source>
</evidence>
<dbReference type="Proteomes" id="UP000238916">
    <property type="component" value="Unassembled WGS sequence"/>
</dbReference>
<proteinExistence type="predicted"/>
<protein>
    <recommendedName>
        <fullName evidence="3">Thioredoxin domain-containing protein</fullName>
    </recommendedName>
</protein>
<accession>A0A2U3LRB6</accession>